<dbReference type="EMBL" id="JACHEB010000001">
    <property type="protein sequence ID" value="MBB5326415.1"/>
    <property type="molecule type" value="Genomic_DNA"/>
</dbReference>
<dbReference type="SUPFAM" id="SSF52096">
    <property type="entry name" value="ClpP/crotonase"/>
    <property type="match status" value="1"/>
</dbReference>
<proteinExistence type="inferred from homology"/>
<dbReference type="Gene3D" id="3.90.226.10">
    <property type="entry name" value="2-enoyl-CoA Hydratase, Chain A, domain 1"/>
    <property type="match status" value="1"/>
</dbReference>
<dbReference type="GO" id="GO:0006635">
    <property type="term" value="P:fatty acid beta-oxidation"/>
    <property type="evidence" value="ECO:0007669"/>
    <property type="project" value="TreeGrafter"/>
</dbReference>
<accession>A0A9X0Q9Z9</accession>
<dbReference type="Pfam" id="PF00378">
    <property type="entry name" value="ECH_1"/>
    <property type="match status" value="1"/>
</dbReference>
<dbReference type="Gene3D" id="1.10.12.10">
    <property type="entry name" value="Lyase 2-enoyl-coa Hydratase, Chain A, domain 2"/>
    <property type="match status" value="1"/>
</dbReference>
<dbReference type="RefSeq" id="WP_183972363.1">
    <property type="nucleotide sequence ID" value="NZ_JACHEB010000001.1"/>
</dbReference>
<name>A0A9X0Q9Z9_9BACT</name>
<dbReference type="InterPro" id="IPR014748">
    <property type="entry name" value="Enoyl-CoA_hydra_C"/>
</dbReference>
<comment type="similarity">
    <text evidence="1">Belongs to the enoyl-CoA hydratase/isomerase family.</text>
</comment>
<dbReference type="InterPro" id="IPR029045">
    <property type="entry name" value="ClpP/crotonase-like_dom_sf"/>
</dbReference>
<reference evidence="3 4" key="1">
    <citation type="submission" date="2020-08" db="EMBL/GenBank/DDBJ databases">
        <title>Genomic Encyclopedia of Type Strains, Phase IV (KMG-V): Genome sequencing to study the core and pangenomes of soil and plant-associated prokaryotes.</title>
        <authorList>
            <person name="Whitman W."/>
        </authorList>
    </citation>
    <scope>NUCLEOTIDE SEQUENCE [LARGE SCALE GENOMIC DNA]</scope>
    <source>
        <strain evidence="3 4">X5P2</strain>
    </source>
</reference>
<keyword evidence="2 3" id="KW-0456">Lyase</keyword>
<dbReference type="PANTHER" id="PTHR11941:SF54">
    <property type="entry name" value="ENOYL-COA HYDRATASE, MITOCHONDRIAL"/>
    <property type="match status" value="1"/>
</dbReference>
<gene>
    <name evidence="3" type="ORF">HDF14_000009</name>
</gene>
<dbReference type="GO" id="GO:0004300">
    <property type="term" value="F:enoyl-CoA hydratase activity"/>
    <property type="evidence" value="ECO:0007669"/>
    <property type="project" value="UniProtKB-EC"/>
</dbReference>
<keyword evidence="4" id="KW-1185">Reference proteome</keyword>
<evidence type="ECO:0000313" key="3">
    <source>
        <dbReference type="EMBL" id="MBB5326415.1"/>
    </source>
</evidence>
<evidence type="ECO:0000256" key="2">
    <source>
        <dbReference type="ARBA" id="ARBA00023239"/>
    </source>
</evidence>
<dbReference type="FunFam" id="3.90.226.10:FF:000009">
    <property type="entry name" value="Carnitinyl-CoA dehydratase"/>
    <property type="match status" value="1"/>
</dbReference>
<evidence type="ECO:0000313" key="4">
    <source>
        <dbReference type="Proteomes" id="UP000535182"/>
    </source>
</evidence>
<dbReference type="EC" id="4.2.1.17" evidence="3"/>
<dbReference type="PANTHER" id="PTHR11941">
    <property type="entry name" value="ENOYL-COA HYDRATASE-RELATED"/>
    <property type="match status" value="1"/>
</dbReference>
<dbReference type="FunFam" id="1.10.12.10:FF:000001">
    <property type="entry name" value="Probable enoyl-CoA hydratase, mitochondrial"/>
    <property type="match status" value="1"/>
</dbReference>
<dbReference type="CDD" id="cd06558">
    <property type="entry name" value="crotonase-like"/>
    <property type="match status" value="1"/>
</dbReference>
<dbReference type="AlphaFoldDB" id="A0A9X0Q9Z9"/>
<organism evidence="3 4">
    <name type="scientific">Tunturiibacter gelidiferens</name>
    <dbReference type="NCBI Taxonomy" id="3069689"/>
    <lineage>
        <taxon>Bacteria</taxon>
        <taxon>Pseudomonadati</taxon>
        <taxon>Acidobacteriota</taxon>
        <taxon>Terriglobia</taxon>
        <taxon>Terriglobales</taxon>
        <taxon>Acidobacteriaceae</taxon>
        <taxon>Tunturiibacter</taxon>
    </lineage>
</organism>
<evidence type="ECO:0000256" key="1">
    <source>
        <dbReference type="ARBA" id="ARBA00005254"/>
    </source>
</evidence>
<sequence>MNYETLLCEVKDQVARVTLNRPQVLHALNAQVFNELEAIFTTLATDPAVRVILLTGSGEKAFAAGADINELAGTDPVAGEAKARRGQAVFRLIETCGKPVIACINGFALGGGCELAMACTMRLASETARLGQPEVKLGLIPGYGGSQRLPRLVGQPAALKLLLTGDMIGAAEALRIGLVDEVLPADKLMERAEALAKTIVSMAPLAISACLEAVRDGSEASLEEAIDMEAKIFGRLCGTADKQEGTKAFLEKRVPVWTGR</sequence>
<comment type="caution">
    <text evidence="3">The sequence shown here is derived from an EMBL/GenBank/DDBJ whole genome shotgun (WGS) entry which is preliminary data.</text>
</comment>
<dbReference type="Proteomes" id="UP000535182">
    <property type="component" value="Unassembled WGS sequence"/>
</dbReference>
<protein>
    <submittedName>
        <fullName evidence="3">Enoyl-CoA hydratase</fullName>
        <ecNumber evidence="3">4.2.1.17</ecNumber>
    </submittedName>
</protein>
<dbReference type="InterPro" id="IPR001753">
    <property type="entry name" value="Enoyl-CoA_hydra/iso"/>
</dbReference>